<accession>A0A0H3GXM8</accession>
<dbReference type="HOGENOM" id="CLU_062786_1_0_6"/>
<dbReference type="PANTHER" id="PTHR40279">
    <property type="entry name" value="PQQC-LIKE PROTEIN"/>
    <property type="match status" value="1"/>
</dbReference>
<evidence type="ECO:0000313" key="3">
    <source>
        <dbReference type="Proteomes" id="UP000007841"/>
    </source>
</evidence>
<dbReference type="InterPro" id="IPR039068">
    <property type="entry name" value="PqqC-like"/>
</dbReference>
<dbReference type="GeneID" id="11847719"/>
<dbReference type="AlphaFoldDB" id="A0A0H3GXM8"/>
<dbReference type="EMBL" id="CP003200">
    <property type="protein sequence ID" value="AEW61399.1"/>
    <property type="molecule type" value="Genomic_DNA"/>
</dbReference>
<keyword evidence="3" id="KW-1185">Reference proteome</keyword>
<dbReference type="KEGG" id="kpm:KPHS_27010"/>
<dbReference type="RefSeq" id="WP_004199934.1">
    <property type="nucleotide sequence ID" value="NC_016845.1"/>
</dbReference>
<gene>
    <name evidence="2" type="ordered locus">KPHS_27010</name>
</gene>
<dbReference type="PANTHER" id="PTHR40279:SF3">
    <property type="entry name" value="4-AMINOBENZOATE SYNTHASE"/>
    <property type="match status" value="1"/>
</dbReference>
<dbReference type="RefSeq" id="YP_005227001.1">
    <property type="nucleotide sequence ID" value="NC_016845.1"/>
</dbReference>
<dbReference type="SUPFAM" id="SSF48613">
    <property type="entry name" value="Heme oxygenase-like"/>
    <property type="match status" value="1"/>
</dbReference>
<dbReference type="Pfam" id="PF14518">
    <property type="entry name" value="Haem_oxygenas_2"/>
    <property type="match status" value="1"/>
</dbReference>
<dbReference type="InterPro" id="IPR016084">
    <property type="entry name" value="Haem_Oase-like_multi-hlx"/>
</dbReference>
<evidence type="ECO:0000313" key="2">
    <source>
        <dbReference type="EMBL" id="AEW61399.1"/>
    </source>
</evidence>
<dbReference type="SMART" id="SM01236">
    <property type="entry name" value="Haem_oxygenase_2"/>
    <property type="match status" value="1"/>
</dbReference>
<name>A0A0H3GXM8_KLEPH</name>
<reference evidence="2 3" key="1">
    <citation type="journal article" date="2012" name="J. Bacteriol.">
        <title>Complete genome sequence of Klebsiella pneumoniae subsp. pneumoniae HS11286, a multidrug-resistant strain isolated from human sputum.</title>
        <authorList>
            <person name="Liu P."/>
            <person name="Li P."/>
            <person name="Jiang X."/>
            <person name="Bi D."/>
            <person name="Xie Y."/>
            <person name="Tai C."/>
            <person name="Deng Z."/>
            <person name="Rajakumar K."/>
            <person name="Ou H.Y."/>
        </authorList>
    </citation>
    <scope>NUCLEOTIDE SEQUENCE [LARGE SCALE GENOMIC DNA]</scope>
    <source>
        <strain evidence="2 3">HS11286</strain>
    </source>
</reference>
<dbReference type="PATRIC" id="fig|1125630.4.peg.2624"/>
<organism evidence="2 3">
    <name type="scientific">Klebsiella pneumoniae subsp. pneumoniae (strain HS11286)</name>
    <dbReference type="NCBI Taxonomy" id="1125630"/>
    <lineage>
        <taxon>Bacteria</taxon>
        <taxon>Pseudomonadati</taxon>
        <taxon>Pseudomonadota</taxon>
        <taxon>Gammaproteobacteria</taxon>
        <taxon>Enterobacterales</taxon>
        <taxon>Enterobacteriaceae</taxon>
        <taxon>Klebsiella/Raoultella group</taxon>
        <taxon>Klebsiella</taxon>
        <taxon>Klebsiella pneumoniae complex</taxon>
    </lineage>
</organism>
<proteinExistence type="predicted"/>
<protein>
    <submittedName>
        <fullName evidence="2">ABC-type spermidine/putrescine transport protein</fullName>
    </submittedName>
</protein>
<dbReference type="Proteomes" id="UP000007841">
    <property type="component" value="Chromosome"/>
</dbReference>
<dbReference type="Gene3D" id="1.20.910.10">
    <property type="entry name" value="Heme oxygenase-like"/>
    <property type="match status" value="1"/>
</dbReference>
<evidence type="ECO:0000256" key="1">
    <source>
        <dbReference type="ARBA" id="ARBA00023002"/>
    </source>
</evidence>
<dbReference type="GO" id="GO:0016491">
    <property type="term" value="F:oxidoreductase activity"/>
    <property type="evidence" value="ECO:0007669"/>
    <property type="project" value="UniProtKB-KW"/>
</dbReference>
<keyword evidence="1" id="KW-0560">Oxidoreductase</keyword>
<sequence>MRNTDNGVIGSDQTAVMARLALDELIDQLLHSNALSLKLTANPLVADRAWHLTENTCIRAFSADDPQAKKRAHHALFILYQSWLADPLSPAAANQFHPLLSGIRNYIESEWLRAECKRFHHQRPMLNAGNIVDELRALCQQHPASHHPLFDFLASEASAAQIDYFFKSDSALNLLFFDLVAMGLVGSLPETRAEIAQNLWDEIGQGSTEITHVNLYKDLLKRRNIALPDNHFAHLYEWQGLAGYNAFMLGGVNRQHYYKSLGVMAMTELLDPPQYEKLVAGCRRIGLSERDVHYYAEHITVDIGHADGWLNNVIVPIGKKHPAAMEEVFFGAALRLQTCNDYYDGLLAALQSLGGSLSSHSVPPSE</sequence>